<feature type="transmembrane region" description="Helical" evidence="12">
    <location>
        <begin position="281"/>
        <end position="302"/>
    </location>
</feature>
<keyword evidence="11 12" id="KW-0472">Membrane</keyword>
<comment type="function">
    <text evidence="12">Transport of potassium into the cell. Likely operates as a K(+):H(+) symporter.</text>
</comment>
<evidence type="ECO:0000259" key="14">
    <source>
        <dbReference type="Pfam" id="PF22776"/>
    </source>
</evidence>
<sequence>MLVVTVKYVTFITRADNDGEGGILALLALVPERLRTSGTKGVGWIAGLVVLGAALLYGDGVITPAISVLSAMEGLAVATTALRPAVVPLTCAILVGLFSVQRWGTARVGKVFGPIMVLWFTALAALGVAFIARNPAVLAALSPLHAARFFADHGLHGVGILGSVVLVITGGEALYADMGHFGRGPIRLAWYGLALPALALNYFGQGALLLQTPEAAESPFFAMVPKGPLTYALVALSAMATVIASQALISGAYSLTHQAIQLGYLPRTRVLHTSSEAEGQIYIPVTNWALAAGCLALVLVFQHSSRLAAAYGIAVTGTMGITSVIYFVVMRSTWGAPLAKALPLLLLFLAFDLPFFGANLVKFLDGGYVPIVIAAVLFTLMVIWKRGRVILAERFARAVPSVEAFVRGLDASCRARVPGAAVFLSSRAGKTPNVLAHHLKHNKVLHETVVLLTVVTEHVPRVPDRDRFQLASLDKGVHQLLIRSGFMQSTDVPALLRLAAAKHELPIDFADVTYYLGRETILATDKGRMGKVTETIFALMARNAGSAPSYFKLPPERVVELGVQVDL</sequence>
<evidence type="ECO:0000256" key="3">
    <source>
        <dbReference type="ARBA" id="ARBA00022448"/>
    </source>
</evidence>
<evidence type="ECO:0000256" key="11">
    <source>
        <dbReference type="ARBA" id="ARBA00023136"/>
    </source>
</evidence>
<dbReference type="HAMAP" id="MF_01522">
    <property type="entry name" value="Kup"/>
    <property type="match status" value="1"/>
</dbReference>
<dbReference type="PANTHER" id="PTHR30540:SF79">
    <property type="entry name" value="LOW AFFINITY POTASSIUM TRANSPORT SYSTEM PROTEIN KUP"/>
    <property type="match status" value="1"/>
</dbReference>
<dbReference type="Proteomes" id="UP000075635">
    <property type="component" value="Unassembled WGS sequence"/>
</dbReference>
<dbReference type="InterPro" id="IPR023051">
    <property type="entry name" value="Kup"/>
</dbReference>
<dbReference type="EMBL" id="JEMB01002366">
    <property type="protein sequence ID" value="KYF81642.1"/>
    <property type="molecule type" value="Genomic_DNA"/>
</dbReference>
<keyword evidence="10 12" id="KW-0406">Ion transport</keyword>
<feature type="transmembrane region" description="Helical" evidence="12">
    <location>
        <begin position="229"/>
        <end position="249"/>
    </location>
</feature>
<evidence type="ECO:0000259" key="13">
    <source>
        <dbReference type="Pfam" id="PF02705"/>
    </source>
</evidence>
<evidence type="ECO:0000256" key="5">
    <source>
        <dbReference type="ARBA" id="ARBA00022538"/>
    </source>
</evidence>
<dbReference type="GO" id="GO:0005886">
    <property type="term" value="C:plasma membrane"/>
    <property type="evidence" value="ECO:0007669"/>
    <property type="project" value="UniProtKB-SubCell"/>
</dbReference>
<feature type="transmembrane region" description="Helical" evidence="12">
    <location>
        <begin position="42"/>
        <end position="69"/>
    </location>
</feature>
<proteinExistence type="inferred from homology"/>
<feature type="transmembrane region" description="Helical" evidence="12">
    <location>
        <begin position="367"/>
        <end position="384"/>
    </location>
</feature>
<feature type="transmembrane region" description="Helical" evidence="12">
    <location>
        <begin position="188"/>
        <end position="209"/>
    </location>
</feature>
<evidence type="ECO:0000256" key="9">
    <source>
        <dbReference type="ARBA" id="ARBA00022989"/>
    </source>
</evidence>
<comment type="subcellular location">
    <subcellularLocation>
        <location evidence="12">Cell membrane</location>
        <topology evidence="12">Multi-pass membrane protein</topology>
    </subcellularLocation>
    <subcellularLocation>
        <location evidence="1">Membrane</location>
        <topology evidence="1">Multi-pass membrane protein</topology>
    </subcellularLocation>
</comment>
<keyword evidence="8 12" id="KW-0630">Potassium</keyword>
<dbReference type="Pfam" id="PF22776">
    <property type="entry name" value="K_trans_C"/>
    <property type="match status" value="1"/>
</dbReference>
<comment type="similarity">
    <text evidence="2 12">Belongs to the HAK/KUP transporter (TC 2.A.72) family.</text>
</comment>
<comment type="caution">
    <text evidence="15">The sequence shown here is derived from an EMBL/GenBank/DDBJ whole genome shotgun (WGS) entry which is preliminary data.</text>
</comment>
<evidence type="ECO:0000256" key="12">
    <source>
        <dbReference type="HAMAP-Rule" id="MF_01522"/>
    </source>
</evidence>
<gene>
    <name evidence="15" type="primary">trkD</name>
    <name evidence="12" type="synonym">kup</name>
    <name evidence="15" type="ORF">BE17_12805</name>
</gene>
<evidence type="ECO:0000313" key="15">
    <source>
        <dbReference type="EMBL" id="KYF81642.1"/>
    </source>
</evidence>
<feature type="domain" description="K+ potassium transporter C-terminal" evidence="14">
    <location>
        <begin position="418"/>
        <end position="567"/>
    </location>
</feature>
<evidence type="ECO:0000256" key="7">
    <source>
        <dbReference type="ARBA" id="ARBA00022847"/>
    </source>
</evidence>
<keyword evidence="4 12" id="KW-1003">Cell membrane</keyword>
<dbReference type="GO" id="GO:0015293">
    <property type="term" value="F:symporter activity"/>
    <property type="evidence" value="ECO:0007669"/>
    <property type="project" value="UniProtKB-UniRule"/>
</dbReference>
<feature type="transmembrane region" description="Helical" evidence="12">
    <location>
        <begin position="341"/>
        <end position="361"/>
    </location>
</feature>
<keyword evidence="9 12" id="KW-1133">Transmembrane helix</keyword>
<evidence type="ECO:0000256" key="6">
    <source>
        <dbReference type="ARBA" id="ARBA00022692"/>
    </source>
</evidence>
<keyword evidence="7 12" id="KW-0769">Symport</keyword>
<evidence type="ECO:0000256" key="2">
    <source>
        <dbReference type="ARBA" id="ARBA00007019"/>
    </source>
</evidence>
<accession>A0A150RN11</accession>
<name>A0A150RN11_SORCE</name>
<evidence type="ECO:0000256" key="8">
    <source>
        <dbReference type="ARBA" id="ARBA00022958"/>
    </source>
</evidence>
<keyword evidence="5 12" id="KW-0633">Potassium transport</keyword>
<comment type="caution">
    <text evidence="12">Lacks conserved residue(s) required for the propagation of feature annotation.</text>
</comment>
<comment type="catalytic activity">
    <reaction evidence="12">
        <text>K(+)(in) + H(+)(in) = K(+)(out) + H(+)(out)</text>
        <dbReference type="Rhea" id="RHEA:28490"/>
        <dbReference type="ChEBI" id="CHEBI:15378"/>
        <dbReference type="ChEBI" id="CHEBI:29103"/>
    </reaction>
</comment>
<feature type="transmembrane region" description="Helical" evidence="12">
    <location>
        <begin position="153"/>
        <end position="176"/>
    </location>
</feature>
<dbReference type="InterPro" id="IPR053952">
    <property type="entry name" value="K_trans_C"/>
</dbReference>
<dbReference type="InterPro" id="IPR003855">
    <property type="entry name" value="K+_transporter"/>
</dbReference>
<dbReference type="InterPro" id="IPR053951">
    <property type="entry name" value="K_trans_N"/>
</dbReference>
<evidence type="ECO:0000256" key="10">
    <source>
        <dbReference type="ARBA" id="ARBA00023065"/>
    </source>
</evidence>
<dbReference type="PANTHER" id="PTHR30540">
    <property type="entry name" value="OSMOTIC STRESS POTASSIUM TRANSPORTER"/>
    <property type="match status" value="1"/>
</dbReference>
<evidence type="ECO:0000256" key="4">
    <source>
        <dbReference type="ARBA" id="ARBA00022475"/>
    </source>
</evidence>
<dbReference type="AlphaFoldDB" id="A0A150RN11"/>
<feature type="transmembrane region" description="Helical" evidence="12">
    <location>
        <begin position="81"/>
        <end position="100"/>
    </location>
</feature>
<dbReference type="GO" id="GO:0015079">
    <property type="term" value="F:potassium ion transmembrane transporter activity"/>
    <property type="evidence" value="ECO:0007669"/>
    <property type="project" value="UniProtKB-UniRule"/>
</dbReference>
<feature type="transmembrane region" description="Helical" evidence="12">
    <location>
        <begin position="308"/>
        <end position="329"/>
    </location>
</feature>
<evidence type="ECO:0000256" key="1">
    <source>
        <dbReference type="ARBA" id="ARBA00004141"/>
    </source>
</evidence>
<organism evidence="15 16">
    <name type="scientific">Sorangium cellulosum</name>
    <name type="common">Polyangium cellulosum</name>
    <dbReference type="NCBI Taxonomy" id="56"/>
    <lineage>
        <taxon>Bacteria</taxon>
        <taxon>Pseudomonadati</taxon>
        <taxon>Myxococcota</taxon>
        <taxon>Polyangia</taxon>
        <taxon>Polyangiales</taxon>
        <taxon>Polyangiaceae</taxon>
        <taxon>Sorangium</taxon>
    </lineage>
</organism>
<dbReference type="Pfam" id="PF02705">
    <property type="entry name" value="K_trans"/>
    <property type="match status" value="1"/>
</dbReference>
<feature type="domain" description="K+ potassium transporter integral membrane" evidence="13">
    <location>
        <begin position="1"/>
        <end position="405"/>
    </location>
</feature>
<reference evidence="15 16" key="1">
    <citation type="submission" date="2014-02" db="EMBL/GenBank/DDBJ databases">
        <title>The small core and large imbalanced accessory genome model reveals a collaborative survival strategy of Sorangium cellulosum strains in nature.</title>
        <authorList>
            <person name="Han K."/>
            <person name="Peng R."/>
            <person name="Blom J."/>
            <person name="Li Y.-Z."/>
        </authorList>
    </citation>
    <scope>NUCLEOTIDE SEQUENCE [LARGE SCALE GENOMIC DNA]</scope>
    <source>
        <strain evidence="15 16">So0011-07</strain>
    </source>
</reference>
<keyword evidence="6 12" id="KW-0812">Transmembrane</keyword>
<evidence type="ECO:0000313" key="16">
    <source>
        <dbReference type="Proteomes" id="UP000075635"/>
    </source>
</evidence>
<feature type="transmembrane region" description="Helical" evidence="12">
    <location>
        <begin position="112"/>
        <end position="133"/>
    </location>
</feature>
<keyword evidence="3 12" id="KW-0813">Transport</keyword>
<protein>
    <recommendedName>
        <fullName evidence="12">Probable potassium transport system protein Kup</fullName>
    </recommendedName>
</protein>